<evidence type="ECO:0000256" key="5">
    <source>
        <dbReference type="ARBA" id="ARBA00023242"/>
    </source>
</evidence>
<dbReference type="AlphaFoldDB" id="T1J414"/>
<evidence type="ECO:0000256" key="4">
    <source>
        <dbReference type="ARBA" id="ARBA00023163"/>
    </source>
</evidence>
<dbReference type="HOGENOM" id="CLU_550217_0_0_1"/>
<dbReference type="Proteomes" id="UP000014500">
    <property type="component" value="Unassembled WGS sequence"/>
</dbReference>
<keyword evidence="3" id="KW-0240">DNA-directed RNA polymerase</keyword>
<dbReference type="PhylomeDB" id="T1J414"/>
<comment type="similarity">
    <text evidence="2">Belongs to the eukaryotic RPA49/POLR1E RNA polymerase subunit family.</text>
</comment>
<evidence type="ECO:0000256" key="3">
    <source>
        <dbReference type="ARBA" id="ARBA00022478"/>
    </source>
</evidence>
<evidence type="ECO:0000256" key="1">
    <source>
        <dbReference type="ARBA" id="ARBA00004604"/>
    </source>
</evidence>
<dbReference type="Pfam" id="PF06870">
    <property type="entry name" value="RNA_pol_I_A49"/>
    <property type="match status" value="1"/>
</dbReference>
<evidence type="ECO:0000313" key="7">
    <source>
        <dbReference type="Proteomes" id="UP000014500"/>
    </source>
</evidence>
<dbReference type="InterPro" id="IPR009668">
    <property type="entry name" value="RNA_pol-assoc_fac_A49-like"/>
</dbReference>
<name>T1J414_STRMM</name>
<dbReference type="GO" id="GO:0000428">
    <property type="term" value="C:DNA-directed RNA polymerase complex"/>
    <property type="evidence" value="ECO:0007669"/>
    <property type="project" value="UniProtKB-KW"/>
</dbReference>
<sequence length="496" mass="56496">MFYMESHIESEGKKDAENNLIESLLEKKDALTMSFGSKRKQKAIESRMKYAVQVEELDVVMNKTAKDVDVAKLEMGNGIDLTGFLTINWEAKRLNEVYDLDEIITEWELQFLGDSASELAEVDPSCIDTWRPGATYQPFILDRLVKFQATKATELIRLLLYLHYLIQFSELKAADVRKPNPLPDEIPYKIRQKIIESYTTSSVNSKNSVSKATTPELKDKLVAHIMALGLRLNDFKIDMQQIKCIKFSRERLGLIGRMIGARLTGTKVTKILELKLPLTKFTGIVKRKVLCISLFSVCVNGNCSILEEMFIFERLMKPCGEEQYQDDFDTEKRLTEMLQLSNGIMSEVKNLHVLMNSPKCDGLTLDTLPPLPNVADEKAGDLIYSALMYQAAHVFSIASEHDVFPLICSNNSEHLAYGFRKLGGKLLLLQCFINDEELPPMLDEKQKTRFRFRDECSARQTRDCVVLKRTLDVLNLLLPTILSSDVIKRIAFNATH</sequence>
<dbReference type="STRING" id="126957.T1J414"/>
<reference evidence="6" key="2">
    <citation type="submission" date="2015-02" db="UniProtKB">
        <authorList>
            <consortium name="EnsemblMetazoa"/>
        </authorList>
    </citation>
    <scope>IDENTIFICATION</scope>
</reference>
<evidence type="ECO:0000256" key="2">
    <source>
        <dbReference type="ARBA" id="ARBA00009430"/>
    </source>
</evidence>
<accession>T1J414</accession>
<dbReference type="EnsemblMetazoa" id="SMAR008341-RA">
    <property type="protein sequence ID" value="SMAR008341-PA"/>
    <property type="gene ID" value="SMAR008341"/>
</dbReference>
<organism evidence="6 7">
    <name type="scientific">Strigamia maritima</name>
    <name type="common">European centipede</name>
    <name type="synonym">Geophilus maritimus</name>
    <dbReference type="NCBI Taxonomy" id="126957"/>
    <lineage>
        <taxon>Eukaryota</taxon>
        <taxon>Metazoa</taxon>
        <taxon>Ecdysozoa</taxon>
        <taxon>Arthropoda</taxon>
        <taxon>Myriapoda</taxon>
        <taxon>Chilopoda</taxon>
        <taxon>Pleurostigmophora</taxon>
        <taxon>Geophilomorpha</taxon>
        <taxon>Linotaeniidae</taxon>
        <taxon>Strigamia</taxon>
    </lineage>
</organism>
<dbReference type="GO" id="GO:0005730">
    <property type="term" value="C:nucleolus"/>
    <property type="evidence" value="ECO:0007669"/>
    <property type="project" value="UniProtKB-SubCell"/>
</dbReference>
<keyword evidence="5" id="KW-0539">Nucleus</keyword>
<reference evidence="7" key="1">
    <citation type="submission" date="2011-05" db="EMBL/GenBank/DDBJ databases">
        <authorList>
            <person name="Richards S.R."/>
            <person name="Qu J."/>
            <person name="Jiang H."/>
            <person name="Jhangiani S.N."/>
            <person name="Agravi P."/>
            <person name="Goodspeed R."/>
            <person name="Gross S."/>
            <person name="Mandapat C."/>
            <person name="Jackson L."/>
            <person name="Mathew T."/>
            <person name="Pu L."/>
            <person name="Thornton R."/>
            <person name="Saada N."/>
            <person name="Wilczek-Boney K.B."/>
            <person name="Lee S."/>
            <person name="Kovar C."/>
            <person name="Wu Y."/>
            <person name="Scherer S.E."/>
            <person name="Worley K.C."/>
            <person name="Muzny D.M."/>
            <person name="Gibbs R."/>
        </authorList>
    </citation>
    <scope>NUCLEOTIDE SEQUENCE</scope>
    <source>
        <strain evidence="7">Brora</strain>
    </source>
</reference>
<protein>
    <submittedName>
        <fullName evidence="6">Uncharacterized protein</fullName>
    </submittedName>
</protein>
<evidence type="ECO:0000313" key="6">
    <source>
        <dbReference type="EnsemblMetazoa" id="SMAR008341-PA"/>
    </source>
</evidence>
<proteinExistence type="inferred from homology"/>
<comment type="subcellular location">
    <subcellularLocation>
        <location evidence="1">Nucleus</location>
        <location evidence="1">Nucleolus</location>
    </subcellularLocation>
</comment>
<keyword evidence="4" id="KW-0804">Transcription</keyword>
<dbReference type="PANTHER" id="PTHR14440">
    <property type="entry name" value="DNA-DIRECTED RNA POLYMERASE I SUBUNIT RPA49"/>
    <property type="match status" value="1"/>
</dbReference>
<dbReference type="EMBL" id="JH431833">
    <property type="status" value="NOT_ANNOTATED_CDS"/>
    <property type="molecule type" value="Genomic_DNA"/>
</dbReference>
<dbReference type="GO" id="GO:0003677">
    <property type="term" value="F:DNA binding"/>
    <property type="evidence" value="ECO:0007669"/>
    <property type="project" value="InterPro"/>
</dbReference>
<dbReference type="GO" id="GO:0006351">
    <property type="term" value="P:DNA-templated transcription"/>
    <property type="evidence" value="ECO:0007669"/>
    <property type="project" value="InterPro"/>
</dbReference>
<keyword evidence="7" id="KW-1185">Reference proteome</keyword>